<dbReference type="SUPFAM" id="SSF63829">
    <property type="entry name" value="Calcium-dependent phosphotriesterase"/>
    <property type="match status" value="1"/>
</dbReference>
<protein>
    <submittedName>
        <fullName evidence="2">Gluconolactonase</fullName>
        <ecNumber evidence="2">3.1.1.17</ecNumber>
    </submittedName>
</protein>
<dbReference type="Pfam" id="PF08450">
    <property type="entry name" value="SGL"/>
    <property type="match status" value="1"/>
</dbReference>
<feature type="domain" description="SMP-30/Gluconolactonase/LRE-like region" evidence="1">
    <location>
        <begin position="21"/>
        <end position="281"/>
    </location>
</feature>
<proteinExistence type="predicted"/>
<dbReference type="RefSeq" id="WP_210030593.1">
    <property type="nucleotide sequence ID" value="NZ_JAGINU010000001.1"/>
</dbReference>
<dbReference type="InterPro" id="IPR051262">
    <property type="entry name" value="SMP-30/CGR1_Lactonase"/>
</dbReference>
<sequence>MNARSTIDLTTMRTLGAGLRFPEGPAADRDGSLVVPEIEGAALVRVRPDGTRETIAEVGGGANGCAFGPDGAIYVSNNGGYVFAEADGVRFPVGAAEGYAGGSVQRVDPATGAVDTVFTESGGVRLGGLNDIVFDAAGGCYIADTTVGAIHYADPVAGTIRVAASGLRGPNGAGLSPDGTRFYVSETYSGRVRVWEVTGPGALVELPDLYQHTGQDLHIHWDGLAVDGAGNVCVADGPESGVLVLGADGEVRGRVVLPVPDRYVTNLCFGGPAGDTAYICSGGRGTVYEMPWPWPGLRLHFQP</sequence>
<evidence type="ECO:0000259" key="1">
    <source>
        <dbReference type="Pfam" id="PF08450"/>
    </source>
</evidence>
<name>A0ABS4VYA6_9PSEU</name>
<dbReference type="PANTHER" id="PTHR47572">
    <property type="entry name" value="LIPOPROTEIN-RELATED"/>
    <property type="match status" value="1"/>
</dbReference>
<dbReference type="InterPro" id="IPR013658">
    <property type="entry name" value="SGL"/>
</dbReference>
<accession>A0ABS4VYA6</accession>
<dbReference type="InterPro" id="IPR011042">
    <property type="entry name" value="6-blade_b-propeller_TolB-like"/>
</dbReference>
<dbReference type="EC" id="3.1.1.17" evidence="2"/>
<evidence type="ECO:0000313" key="2">
    <source>
        <dbReference type="EMBL" id="MBP2368880.1"/>
    </source>
</evidence>
<dbReference type="PANTHER" id="PTHR47572:SF5">
    <property type="entry name" value="BLR2277 PROTEIN"/>
    <property type="match status" value="1"/>
</dbReference>
<dbReference type="Proteomes" id="UP001519295">
    <property type="component" value="Unassembled WGS sequence"/>
</dbReference>
<dbReference type="EMBL" id="JAGINU010000001">
    <property type="protein sequence ID" value="MBP2368880.1"/>
    <property type="molecule type" value="Genomic_DNA"/>
</dbReference>
<keyword evidence="3" id="KW-1185">Reference proteome</keyword>
<evidence type="ECO:0000313" key="3">
    <source>
        <dbReference type="Proteomes" id="UP001519295"/>
    </source>
</evidence>
<dbReference type="Gene3D" id="2.120.10.30">
    <property type="entry name" value="TolB, C-terminal domain"/>
    <property type="match status" value="1"/>
</dbReference>
<comment type="caution">
    <text evidence="2">The sequence shown here is derived from an EMBL/GenBank/DDBJ whole genome shotgun (WGS) entry which is preliminary data.</text>
</comment>
<dbReference type="GO" id="GO:0004341">
    <property type="term" value="F:gluconolactonase activity"/>
    <property type="evidence" value="ECO:0007669"/>
    <property type="project" value="UniProtKB-EC"/>
</dbReference>
<keyword evidence="2" id="KW-0378">Hydrolase</keyword>
<reference evidence="2 3" key="1">
    <citation type="submission" date="2021-03" db="EMBL/GenBank/DDBJ databases">
        <title>Sequencing the genomes of 1000 actinobacteria strains.</title>
        <authorList>
            <person name="Klenk H.-P."/>
        </authorList>
    </citation>
    <scope>NUCLEOTIDE SEQUENCE [LARGE SCALE GENOMIC DNA]</scope>
    <source>
        <strain evidence="2 3">DSM 45256</strain>
    </source>
</reference>
<organism evidence="2 3">
    <name type="scientific">Pseudonocardia parietis</name>
    <dbReference type="NCBI Taxonomy" id="570936"/>
    <lineage>
        <taxon>Bacteria</taxon>
        <taxon>Bacillati</taxon>
        <taxon>Actinomycetota</taxon>
        <taxon>Actinomycetes</taxon>
        <taxon>Pseudonocardiales</taxon>
        <taxon>Pseudonocardiaceae</taxon>
        <taxon>Pseudonocardia</taxon>
    </lineage>
</organism>
<gene>
    <name evidence="2" type="ORF">JOF36_004576</name>
</gene>